<protein>
    <submittedName>
        <fullName evidence="1">Uncharacterized protein</fullName>
    </submittedName>
</protein>
<name>A0ABR2ERV1_9ROSI</name>
<sequence length="67" mass="7732">MRKSGIDPAMVKRTCHFFTTPNKREIWLHVDDMVKKIVRRLKSVIKPFTSSRRATSLDLSSVNNSSL</sequence>
<evidence type="ECO:0000313" key="1">
    <source>
        <dbReference type="EMBL" id="KAK8564590.1"/>
    </source>
</evidence>
<comment type="caution">
    <text evidence="1">The sequence shown here is derived from an EMBL/GenBank/DDBJ whole genome shotgun (WGS) entry which is preliminary data.</text>
</comment>
<keyword evidence="2" id="KW-1185">Reference proteome</keyword>
<organism evidence="1 2">
    <name type="scientific">Hibiscus sabdariffa</name>
    <name type="common">roselle</name>
    <dbReference type="NCBI Taxonomy" id="183260"/>
    <lineage>
        <taxon>Eukaryota</taxon>
        <taxon>Viridiplantae</taxon>
        <taxon>Streptophyta</taxon>
        <taxon>Embryophyta</taxon>
        <taxon>Tracheophyta</taxon>
        <taxon>Spermatophyta</taxon>
        <taxon>Magnoliopsida</taxon>
        <taxon>eudicotyledons</taxon>
        <taxon>Gunneridae</taxon>
        <taxon>Pentapetalae</taxon>
        <taxon>rosids</taxon>
        <taxon>malvids</taxon>
        <taxon>Malvales</taxon>
        <taxon>Malvaceae</taxon>
        <taxon>Malvoideae</taxon>
        <taxon>Hibiscus</taxon>
    </lineage>
</organism>
<evidence type="ECO:0000313" key="2">
    <source>
        <dbReference type="Proteomes" id="UP001472677"/>
    </source>
</evidence>
<reference evidence="1 2" key="1">
    <citation type="journal article" date="2024" name="G3 (Bethesda)">
        <title>Genome assembly of Hibiscus sabdariffa L. provides insights into metabolisms of medicinal natural products.</title>
        <authorList>
            <person name="Kim T."/>
        </authorList>
    </citation>
    <scope>NUCLEOTIDE SEQUENCE [LARGE SCALE GENOMIC DNA]</scope>
    <source>
        <strain evidence="1">TK-2024</strain>
        <tissue evidence="1">Old leaves</tissue>
    </source>
</reference>
<proteinExistence type="predicted"/>
<accession>A0ABR2ERV1</accession>
<dbReference type="EMBL" id="JBBPBM010000011">
    <property type="protein sequence ID" value="KAK8564590.1"/>
    <property type="molecule type" value="Genomic_DNA"/>
</dbReference>
<dbReference type="Proteomes" id="UP001472677">
    <property type="component" value="Unassembled WGS sequence"/>
</dbReference>
<gene>
    <name evidence="1" type="ORF">V6N12_036710</name>
</gene>